<comment type="caution">
    <text evidence="8">The sequence shown here is derived from an EMBL/GenBank/DDBJ whole genome shotgun (WGS) entry which is preliminary data.</text>
</comment>
<evidence type="ECO:0000256" key="2">
    <source>
        <dbReference type="ARBA" id="ARBA00022475"/>
    </source>
</evidence>
<keyword evidence="5 6" id="KW-0472">Membrane</keyword>
<dbReference type="EMBL" id="RWIT01000002">
    <property type="protein sequence ID" value="RSK49904.1"/>
    <property type="molecule type" value="Genomic_DNA"/>
</dbReference>
<dbReference type="PANTHER" id="PTHR30485">
    <property type="entry name" value="NI/FE-HYDROGENASE 1 B-TYPE CYTOCHROME SUBUNIT"/>
    <property type="match status" value="1"/>
</dbReference>
<dbReference type="GO" id="GO:0009055">
    <property type="term" value="F:electron transfer activity"/>
    <property type="evidence" value="ECO:0007669"/>
    <property type="project" value="InterPro"/>
</dbReference>
<feature type="domain" description="Cytochrome b561 bacterial/Ni-hydrogenase" evidence="7">
    <location>
        <begin position="8"/>
        <end position="210"/>
    </location>
</feature>
<keyword evidence="2" id="KW-1003">Cell membrane</keyword>
<dbReference type="InterPro" id="IPR011577">
    <property type="entry name" value="Cyt_b561_bac/Ni-Hgenase"/>
</dbReference>
<evidence type="ECO:0000313" key="9">
    <source>
        <dbReference type="Proteomes" id="UP000273500"/>
    </source>
</evidence>
<evidence type="ECO:0000313" key="8">
    <source>
        <dbReference type="EMBL" id="RSK49904.1"/>
    </source>
</evidence>
<dbReference type="PANTHER" id="PTHR30485:SF1">
    <property type="entry name" value="CYTOCHROME YDHU-RELATED"/>
    <property type="match status" value="1"/>
</dbReference>
<feature type="transmembrane region" description="Helical" evidence="6">
    <location>
        <begin position="12"/>
        <end position="35"/>
    </location>
</feature>
<proteinExistence type="predicted"/>
<dbReference type="RefSeq" id="WP_125418438.1">
    <property type="nucleotide sequence ID" value="NZ_RWIT01000002.1"/>
</dbReference>
<feature type="transmembrane region" description="Helical" evidence="6">
    <location>
        <begin position="73"/>
        <end position="94"/>
    </location>
</feature>
<dbReference type="GO" id="GO:0005886">
    <property type="term" value="C:plasma membrane"/>
    <property type="evidence" value="ECO:0007669"/>
    <property type="project" value="UniProtKB-SubCell"/>
</dbReference>
<dbReference type="InterPro" id="IPR016174">
    <property type="entry name" value="Di-haem_cyt_TM"/>
</dbReference>
<evidence type="ECO:0000259" key="7">
    <source>
        <dbReference type="Pfam" id="PF01292"/>
    </source>
</evidence>
<sequence length="222" mass="25569">MKQLREKHPLAIRWFHWINFPVLALMIWSGLWIYWANDVYRLGWGNTTLLRFFPQSFYEAFDVPYKLARGMSWHFVLMWVFALNGLLYVVYTLVSGEWRELLPTRRSFAEAWQVVLHDVGLRKQPLPPRKFNGAQQLAYTAVVLMGAGSLLTGAAIYKPTQLAWLTTLLGGYEWARLEHFALTIGYVLFFVVHVAQVIKAGWNNFRAMVAGFEVVDVPAGDA</sequence>
<gene>
    <name evidence="8" type="ORF">EI291_04460</name>
</gene>
<evidence type="ECO:0000256" key="6">
    <source>
        <dbReference type="SAM" id="Phobius"/>
    </source>
</evidence>
<dbReference type="OrthoDB" id="197262at2"/>
<dbReference type="GO" id="GO:0022904">
    <property type="term" value="P:respiratory electron transport chain"/>
    <property type="evidence" value="ECO:0007669"/>
    <property type="project" value="InterPro"/>
</dbReference>
<accession>A0A3R9PDQ3</accession>
<keyword evidence="4 6" id="KW-1133">Transmembrane helix</keyword>
<evidence type="ECO:0000256" key="4">
    <source>
        <dbReference type="ARBA" id="ARBA00022989"/>
    </source>
</evidence>
<dbReference type="SUPFAM" id="SSF81342">
    <property type="entry name" value="Transmembrane di-heme cytochromes"/>
    <property type="match status" value="1"/>
</dbReference>
<name>A0A3R9PDQ3_9BACT</name>
<dbReference type="AlphaFoldDB" id="A0A3R9PDQ3"/>
<evidence type="ECO:0000256" key="3">
    <source>
        <dbReference type="ARBA" id="ARBA00022692"/>
    </source>
</evidence>
<dbReference type="Gene3D" id="1.20.950.20">
    <property type="entry name" value="Transmembrane di-heme cytochromes, Chain C"/>
    <property type="match status" value="1"/>
</dbReference>
<dbReference type="Proteomes" id="UP000273500">
    <property type="component" value="Unassembled WGS sequence"/>
</dbReference>
<evidence type="ECO:0000256" key="5">
    <source>
        <dbReference type="ARBA" id="ARBA00023136"/>
    </source>
</evidence>
<comment type="subcellular location">
    <subcellularLocation>
        <location evidence="1">Cell membrane</location>
        <topology evidence="1">Multi-pass membrane protein</topology>
    </subcellularLocation>
</comment>
<evidence type="ECO:0000256" key="1">
    <source>
        <dbReference type="ARBA" id="ARBA00004651"/>
    </source>
</evidence>
<feature type="transmembrane region" description="Helical" evidence="6">
    <location>
        <begin position="137"/>
        <end position="157"/>
    </location>
</feature>
<organism evidence="8 9">
    <name type="scientific">Hymenobacter rigui</name>
    <dbReference type="NCBI Taxonomy" id="334424"/>
    <lineage>
        <taxon>Bacteria</taxon>
        <taxon>Pseudomonadati</taxon>
        <taxon>Bacteroidota</taxon>
        <taxon>Cytophagia</taxon>
        <taxon>Cytophagales</taxon>
        <taxon>Hymenobacteraceae</taxon>
        <taxon>Hymenobacter</taxon>
    </lineage>
</organism>
<reference evidence="8 9" key="1">
    <citation type="submission" date="2018-12" db="EMBL/GenBank/DDBJ databases">
        <authorList>
            <person name="Feng G."/>
            <person name="Zhu H."/>
        </authorList>
    </citation>
    <scope>NUCLEOTIDE SEQUENCE [LARGE SCALE GENOMIC DNA]</scope>
    <source>
        <strain evidence="8 9">KCTC 12533</strain>
    </source>
</reference>
<keyword evidence="3 6" id="KW-0812">Transmembrane</keyword>
<dbReference type="GO" id="GO:0020037">
    <property type="term" value="F:heme binding"/>
    <property type="evidence" value="ECO:0007669"/>
    <property type="project" value="TreeGrafter"/>
</dbReference>
<feature type="transmembrane region" description="Helical" evidence="6">
    <location>
        <begin position="177"/>
        <end position="198"/>
    </location>
</feature>
<keyword evidence="9" id="KW-1185">Reference proteome</keyword>
<dbReference type="InterPro" id="IPR051542">
    <property type="entry name" value="Hydrogenase_cytochrome"/>
</dbReference>
<protein>
    <submittedName>
        <fullName evidence="8">Thiosulfate reductase</fullName>
    </submittedName>
</protein>
<dbReference type="Pfam" id="PF01292">
    <property type="entry name" value="Ni_hydr_CYTB"/>
    <property type="match status" value="1"/>
</dbReference>